<dbReference type="Proteomes" id="UP000268285">
    <property type="component" value="Unassembled WGS sequence"/>
</dbReference>
<accession>A0A498QRE2</accession>
<dbReference type="NCBIfam" id="TIGR01764">
    <property type="entry name" value="excise"/>
    <property type="match status" value="1"/>
</dbReference>
<dbReference type="InterPro" id="IPR041657">
    <property type="entry name" value="HTH_17"/>
</dbReference>
<name>A0A498QRE2_9MYCO</name>
<dbReference type="Pfam" id="PF12728">
    <property type="entry name" value="HTH_17"/>
    <property type="match status" value="1"/>
</dbReference>
<sequence length="204" mass="22813">MFVLPRGVRRPFIKAAAWDPSAIIDVVFFVVSFYLGPMPTDTFLRTGEVASRLGVSRQHVVDLCNQGKLPHIMVGAHRRIPEQAVMSKFVNTRDPRSDGKQQSLWLHAALIPKLVHTPDAVLGIARRNLDKQRERGSARSTAYIREWESILDAGVGRVIEAFLDPSDHGATLRSCTPFTGVLSQDEVRTIKKAYRELRDSAQVV</sequence>
<protein>
    <recommendedName>
        <fullName evidence="1">Helix-turn-helix domain-containing protein</fullName>
    </recommendedName>
</protein>
<dbReference type="EMBL" id="UPHU01000001">
    <property type="protein sequence ID" value="VBA52701.1"/>
    <property type="molecule type" value="Genomic_DNA"/>
</dbReference>
<organism evidence="2 3">
    <name type="scientific">Mycobacterium pseudokansasii</name>
    <dbReference type="NCBI Taxonomy" id="2341080"/>
    <lineage>
        <taxon>Bacteria</taxon>
        <taxon>Bacillati</taxon>
        <taxon>Actinomycetota</taxon>
        <taxon>Actinomycetes</taxon>
        <taxon>Mycobacteriales</taxon>
        <taxon>Mycobacteriaceae</taxon>
        <taxon>Mycobacterium</taxon>
    </lineage>
</organism>
<gene>
    <name evidence="2" type="ORF">LAUMK142_03681</name>
</gene>
<dbReference type="InterPro" id="IPR010093">
    <property type="entry name" value="SinI_DNA-bd"/>
</dbReference>
<evidence type="ECO:0000313" key="2">
    <source>
        <dbReference type="EMBL" id="VBA52701.1"/>
    </source>
</evidence>
<dbReference type="RefSeq" id="WP_051490462.1">
    <property type="nucleotide sequence ID" value="NZ_UPHO01000110.1"/>
</dbReference>
<evidence type="ECO:0000259" key="1">
    <source>
        <dbReference type="Pfam" id="PF12728"/>
    </source>
</evidence>
<proteinExistence type="predicted"/>
<dbReference type="GO" id="GO:0003677">
    <property type="term" value="F:DNA binding"/>
    <property type="evidence" value="ECO:0007669"/>
    <property type="project" value="InterPro"/>
</dbReference>
<feature type="domain" description="Helix-turn-helix" evidence="1">
    <location>
        <begin position="43"/>
        <end position="85"/>
    </location>
</feature>
<keyword evidence="3" id="KW-1185">Reference proteome</keyword>
<dbReference type="AlphaFoldDB" id="A0A498QRE2"/>
<reference evidence="2 3" key="1">
    <citation type="submission" date="2018-09" db="EMBL/GenBank/DDBJ databases">
        <authorList>
            <person name="Tagini F."/>
        </authorList>
    </citation>
    <scope>NUCLEOTIDE SEQUENCE [LARGE SCALE GENOMIC DNA]</scope>
    <source>
        <strain evidence="2 3">MK142</strain>
    </source>
</reference>
<evidence type="ECO:0000313" key="3">
    <source>
        <dbReference type="Proteomes" id="UP000268285"/>
    </source>
</evidence>